<sequence length="246" mass="25848">MPGQGPATVQSGPMELDLTSPVFWLAVAQIIAIDVVLSGDNAVVIALACRNLSPEQRKKGIFWGVAGAVSLRVVLTTFAALVMNLPWLKLVGGLLLLWIGIKLLLPEDDDGHDIDAADHLWGAVKTIIVADFVMSLDNVIGVAGASHGSLFLLLFGLAVSIPLIVWSSQLILKLMERWPVVVTLGAALLGFVAGEMIAADPGLAPWLTGTPAWLPKAVGLLAAVLVVLAGKVLQARRPAPVDITVE</sequence>
<accession>A0ABY0IR82</accession>
<evidence type="ECO:0000256" key="5">
    <source>
        <dbReference type="ARBA" id="ARBA00023136"/>
    </source>
</evidence>
<feature type="transmembrane region" description="Helical" evidence="6">
    <location>
        <begin position="61"/>
        <end position="81"/>
    </location>
</feature>
<reference evidence="7 8" key="1">
    <citation type="submission" date="2019-02" db="EMBL/GenBank/DDBJ databases">
        <title>Genomic Encyclopedia of Type Strains, Phase IV (KMG-IV): sequencing the most valuable type-strain genomes for metagenomic binning, comparative biology and taxonomic classification.</title>
        <authorList>
            <person name="Goeker M."/>
        </authorList>
    </citation>
    <scope>NUCLEOTIDE SEQUENCE [LARGE SCALE GENOMIC DNA]</scope>
    <source>
        <strain evidence="7 8">DSM 21223</strain>
    </source>
</reference>
<name>A0ABY0IR82_9RHOO</name>
<evidence type="ECO:0000256" key="3">
    <source>
        <dbReference type="ARBA" id="ARBA00022692"/>
    </source>
</evidence>
<keyword evidence="3 6" id="KW-0812">Transmembrane</keyword>
<comment type="similarity">
    <text evidence="2">Belongs to the TerC family.</text>
</comment>
<keyword evidence="4 6" id="KW-1133">Transmembrane helix</keyword>
<feature type="transmembrane region" description="Helical" evidence="6">
    <location>
        <begin position="22"/>
        <end position="49"/>
    </location>
</feature>
<dbReference type="PANTHER" id="PTHR30238:SF4">
    <property type="entry name" value="SLL1022 PROTEIN"/>
    <property type="match status" value="1"/>
</dbReference>
<dbReference type="Proteomes" id="UP000292136">
    <property type="component" value="Unassembled WGS sequence"/>
</dbReference>
<dbReference type="PANTHER" id="PTHR30238">
    <property type="entry name" value="MEMBRANE BOUND PREDICTED REDOX MODULATOR"/>
    <property type="match status" value="1"/>
</dbReference>
<dbReference type="Pfam" id="PF03741">
    <property type="entry name" value="TerC"/>
    <property type="match status" value="1"/>
</dbReference>
<evidence type="ECO:0000256" key="1">
    <source>
        <dbReference type="ARBA" id="ARBA00004141"/>
    </source>
</evidence>
<comment type="caution">
    <text evidence="7">The sequence shown here is derived from an EMBL/GenBank/DDBJ whole genome shotgun (WGS) entry which is preliminary data.</text>
</comment>
<feature type="transmembrane region" description="Helical" evidence="6">
    <location>
        <begin position="211"/>
        <end position="230"/>
    </location>
</feature>
<evidence type="ECO:0000313" key="8">
    <source>
        <dbReference type="Proteomes" id="UP000292136"/>
    </source>
</evidence>
<proteinExistence type="inferred from homology"/>
<dbReference type="EMBL" id="SHKM01000003">
    <property type="protein sequence ID" value="RZT75862.1"/>
    <property type="molecule type" value="Genomic_DNA"/>
</dbReference>
<protein>
    <submittedName>
        <fullName evidence="7">YjbE family integral membrane protein</fullName>
    </submittedName>
</protein>
<evidence type="ECO:0000256" key="4">
    <source>
        <dbReference type="ARBA" id="ARBA00022989"/>
    </source>
</evidence>
<dbReference type="NCBIfam" id="TIGR03717">
    <property type="entry name" value="R_switched_YjbE"/>
    <property type="match status" value="1"/>
</dbReference>
<feature type="transmembrane region" description="Helical" evidence="6">
    <location>
        <begin position="178"/>
        <end position="199"/>
    </location>
</feature>
<evidence type="ECO:0000256" key="6">
    <source>
        <dbReference type="SAM" id="Phobius"/>
    </source>
</evidence>
<feature type="transmembrane region" description="Helical" evidence="6">
    <location>
        <begin position="148"/>
        <end position="166"/>
    </location>
</feature>
<gene>
    <name evidence="7" type="ORF">EV678_3049</name>
</gene>
<evidence type="ECO:0000313" key="7">
    <source>
        <dbReference type="EMBL" id="RZT75862.1"/>
    </source>
</evidence>
<keyword evidence="5 6" id="KW-0472">Membrane</keyword>
<comment type="subcellular location">
    <subcellularLocation>
        <location evidence="1">Membrane</location>
        <topology evidence="1">Multi-pass membrane protein</topology>
    </subcellularLocation>
</comment>
<dbReference type="InterPro" id="IPR005496">
    <property type="entry name" value="Integral_membrane_TerC"/>
</dbReference>
<keyword evidence="8" id="KW-1185">Reference proteome</keyword>
<evidence type="ECO:0000256" key="2">
    <source>
        <dbReference type="ARBA" id="ARBA00007511"/>
    </source>
</evidence>
<organism evidence="7 8">
    <name type="scientific">Azospira oryzae</name>
    <dbReference type="NCBI Taxonomy" id="146939"/>
    <lineage>
        <taxon>Bacteria</taxon>
        <taxon>Pseudomonadati</taxon>
        <taxon>Pseudomonadota</taxon>
        <taxon>Betaproteobacteria</taxon>
        <taxon>Rhodocyclales</taxon>
        <taxon>Rhodocyclaceae</taxon>
        <taxon>Azospira</taxon>
    </lineage>
</organism>
<dbReference type="InterPro" id="IPR022301">
    <property type="entry name" value="Integral_membrane_YjbE"/>
</dbReference>